<dbReference type="Gramene" id="ESQ33258">
    <property type="protein sequence ID" value="ESQ33258"/>
    <property type="gene ID" value="EUTSA_v10005650mg"/>
</dbReference>
<keyword evidence="2" id="KW-1185">Reference proteome</keyword>
<dbReference type="OrthoDB" id="1696465at2759"/>
<dbReference type="PANTHER" id="PTHR35121:SF5">
    <property type="entry name" value="GB|AAD20160.1"/>
    <property type="match status" value="1"/>
</dbReference>
<dbReference type="KEGG" id="eus:EUTSA_v10005650mg"/>
<evidence type="ECO:0000313" key="2">
    <source>
        <dbReference type="Proteomes" id="UP000030689"/>
    </source>
</evidence>
<dbReference type="eggNOG" id="ENOG502S480">
    <property type="taxonomic scope" value="Eukaryota"/>
</dbReference>
<dbReference type="GO" id="GO:0001217">
    <property type="term" value="F:DNA-binding transcription repressor activity"/>
    <property type="evidence" value="ECO:0007669"/>
    <property type="project" value="EnsemblPlants"/>
</dbReference>
<dbReference type="OMA" id="WKEGCLA"/>
<evidence type="ECO:0000313" key="1">
    <source>
        <dbReference type="EMBL" id="ESQ33258.1"/>
    </source>
</evidence>
<dbReference type="GO" id="GO:0005634">
    <property type="term" value="C:nucleus"/>
    <property type="evidence" value="ECO:0007669"/>
    <property type="project" value="EnsemblPlants"/>
</dbReference>
<dbReference type="PANTHER" id="PTHR35121">
    <property type="entry name" value="HOMEODOMAIN PROTEIN 8, PUTATIVE-RELATED"/>
    <property type="match status" value="1"/>
</dbReference>
<gene>
    <name evidence="1" type="ORF">EUTSA_v10005650mg</name>
</gene>
<proteinExistence type="predicted"/>
<name>V4L0K6_EUTSA</name>
<reference evidence="1 2" key="1">
    <citation type="journal article" date="2013" name="Front. Plant Sci.">
        <title>The Reference Genome of the Halophytic Plant Eutrema salsugineum.</title>
        <authorList>
            <person name="Yang R."/>
            <person name="Jarvis D.E."/>
            <person name="Chen H."/>
            <person name="Beilstein M.A."/>
            <person name="Grimwood J."/>
            <person name="Jenkins J."/>
            <person name="Shu S."/>
            <person name="Prochnik S."/>
            <person name="Xin M."/>
            <person name="Ma C."/>
            <person name="Schmutz J."/>
            <person name="Wing R.A."/>
            <person name="Mitchell-Olds T."/>
            <person name="Schumaker K.S."/>
            <person name="Wang X."/>
        </authorList>
    </citation>
    <scope>NUCLEOTIDE SEQUENCE [LARGE SCALE GENOMIC DNA]</scope>
</reference>
<protein>
    <submittedName>
        <fullName evidence="1">Uncharacterized protein</fullName>
    </submittedName>
</protein>
<dbReference type="Proteomes" id="UP000030689">
    <property type="component" value="Unassembled WGS sequence"/>
</dbReference>
<dbReference type="EMBL" id="KI517748">
    <property type="protein sequence ID" value="ESQ33258.1"/>
    <property type="molecule type" value="Genomic_DNA"/>
</dbReference>
<organism evidence="1 2">
    <name type="scientific">Eutrema salsugineum</name>
    <name type="common">Saltwater cress</name>
    <name type="synonym">Sisymbrium salsugineum</name>
    <dbReference type="NCBI Taxonomy" id="72664"/>
    <lineage>
        <taxon>Eukaryota</taxon>
        <taxon>Viridiplantae</taxon>
        <taxon>Streptophyta</taxon>
        <taxon>Embryophyta</taxon>
        <taxon>Tracheophyta</taxon>
        <taxon>Spermatophyta</taxon>
        <taxon>Magnoliopsida</taxon>
        <taxon>eudicotyledons</taxon>
        <taxon>Gunneridae</taxon>
        <taxon>Pentapetalae</taxon>
        <taxon>rosids</taxon>
        <taxon>malvids</taxon>
        <taxon>Brassicales</taxon>
        <taxon>Brassicaceae</taxon>
        <taxon>Eutremeae</taxon>
        <taxon>Eutrema</taxon>
    </lineage>
</organism>
<sequence length="126" mass="13836">MAAGSMDGMFRNILEGCISSCDSSMERRPYHKNCGCALHEKSRSARKNSNLGSRSCRHKWSEIVWFPIRRSWSEGNCMALHLTSSSSSSNLHSLSSSSSISTLASLSSTTSLTMSDIDFSIEGLNY</sequence>
<accession>V4L0K6</accession>
<dbReference type="AlphaFoldDB" id="V4L0K6"/>